<keyword evidence="1" id="KW-0732">Signal</keyword>
<accession>A0A4D7C5X8</accession>
<evidence type="ECO:0000313" key="3">
    <source>
        <dbReference type="Proteomes" id="UP000298714"/>
    </source>
</evidence>
<sequence length="149" mass="16151">MRALLALAILSPIAVPAVAYAAEAPIYTGTFSSVAVSGYDPVAYFKAGQPVKGDKQFTYKWMGAEWRFSSAENRDAFAKSPTAYAPQFGGYCAYAVAMNSTASSDPKVWKIVDGKLYLNYDADIGKKWVAKQGEYIKAANANWPKVLGK</sequence>
<feature type="signal peptide" evidence="1">
    <location>
        <begin position="1"/>
        <end position="21"/>
    </location>
</feature>
<dbReference type="EMBL" id="CP039704">
    <property type="protein sequence ID" value="QCI80551.1"/>
    <property type="molecule type" value="Genomic_DNA"/>
</dbReference>
<evidence type="ECO:0000256" key="1">
    <source>
        <dbReference type="SAM" id="SignalP"/>
    </source>
</evidence>
<protein>
    <recommendedName>
        <fullName evidence="4">YHS domain-containing protein</fullName>
    </recommendedName>
</protein>
<gene>
    <name evidence="2" type="ORF">E6W36_09345</name>
</gene>
<feature type="chain" id="PRO_5020971573" description="YHS domain-containing protein" evidence="1">
    <location>
        <begin position="22"/>
        <end position="149"/>
    </location>
</feature>
<dbReference type="KEGG" id="hgn:E6W36_09345"/>
<dbReference type="Proteomes" id="UP000298714">
    <property type="component" value="Chromosome"/>
</dbReference>
<evidence type="ECO:0008006" key="4">
    <source>
        <dbReference type="Google" id="ProtNLM"/>
    </source>
</evidence>
<organism evidence="2 3">
    <name type="scientific">Hankyongella ginsenosidimutans</name>
    <dbReference type="NCBI Taxonomy" id="1763828"/>
    <lineage>
        <taxon>Bacteria</taxon>
        <taxon>Pseudomonadati</taxon>
        <taxon>Pseudomonadota</taxon>
        <taxon>Alphaproteobacteria</taxon>
        <taxon>Sphingomonadales</taxon>
        <taxon>Sphingomonadaceae</taxon>
        <taxon>Hankyongella</taxon>
    </lineage>
</organism>
<evidence type="ECO:0000313" key="2">
    <source>
        <dbReference type="EMBL" id="QCI80551.1"/>
    </source>
</evidence>
<dbReference type="NCBIfam" id="NF041384">
    <property type="entry name" value="YHS_seleno_dom"/>
    <property type="match status" value="1"/>
</dbReference>
<name>A0A4D7C5X8_9SPHN</name>
<keyword evidence="3" id="KW-1185">Reference proteome</keyword>
<dbReference type="AlphaFoldDB" id="A0A4D7C5X8"/>
<proteinExistence type="predicted"/>
<reference evidence="3" key="1">
    <citation type="submission" date="2019-04" db="EMBL/GenBank/DDBJ databases">
        <title>Complete genome sequence of Sphingomonas sp. W1-2-3.</title>
        <authorList>
            <person name="Im W.T."/>
        </authorList>
    </citation>
    <scope>NUCLEOTIDE SEQUENCE [LARGE SCALE GENOMIC DNA]</scope>
    <source>
        <strain evidence="3">W1-2-3</strain>
    </source>
</reference>